<dbReference type="InterPro" id="IPR029058">
    <property type="entry name" value="AB_hydrolase_fold"/>
</dbReference>
<evidence type="ECO:0008006" key="3">
    <source>
        <dbReference type="Google" id="ProtNLM"/>
    </source>
</evidence>
<keyword evidence="2" id="KW-1185">Reference proteome</keyword>
<dbReference type="Gene3D" id="3.40.50.1820">
    <property type="entry name" value="alpha/beta hydrolase"/>
    <property type="match status" value="1"/>
</dbReference>
<comment type="caution">
    <text evidence="1">The sequence shown here is derived from an EMBL/GenBank/DDBJ whole genome shotgun (WGS) entry which is preliminary data.</text>
</comment>
<evidence type="ECO:0000313" key="2">
    <source>
        <dbReference type="Proteomes" id="UP001596113"/>
    </source>
</evidence>
<accession>A0ABW0HVM3</accession>
<dbReference type="EMBL" id="JBHSMI010000029">
    <property type="protein sequence ID" value="MFC5405280.1"/>
    <property type="molecule type" value="Genomic_DNA"/>
</dbReference>
<gene>
    <name evidence="1" type="ORF">ACFPOF_21270</name>
</gene>
<proteinExistence type="predicted"/>
<dbReference type="RefSeq" id="WP_378136386.1">
    <property type="nucleotide sequence ID" value="NZ_JBHSMI010000029.1"/>
</dbReference>
<sequence length="243" mass="26758">MPNGSNGNTVDKRTYEIYMLAGFATAPRFMERLGIALAERLVQSGATVVRTEALFPYGDWSRSKLSQLREIFADMRLAATSERLGRSIGGRSAADAVRSFRSADELEKTTTLLLGHSGGGIAAVHAAHLLLDRRERSSCFAVMIGSPRCRIPTGLRHHVLSIDAARLGRRRPDFVPRLGTHGWRGQHAPGSRTEVRIIGGHADYFRETSPYIDGEGMSNLDRTLNTILDWLSRVPGGNEQTMN</sequence>
<protein>
    <recommendedName>
        <fullName evidence="3">Alpha/beta hydrolase</fullName>
    </recommendedName>
</protein>
<name>A0ABW0HVM3_9BACL</name>
<dbReference type="SUPFAM" id="SSF53474">
    <property type="entry name" value="alpha/beta-Hydrolases"/>
    <property type="match status" value="1"/>
</dbReference>
<organism evidence="1 2">
    <name type="scientific">Cohnella soli</name>
    <dbReference type="NCBI Taxonomy" id="425005"/>
    <lineage>
        <taxon>Bacteria</taxon>
        <taxon>Bacillati</taxon>
        <taxon>Bacillota</taxon>
        <taxon>Bacilli</taxon>
        <taxon>Bacillales</taxon>
        <taxon>Paenibacillaceae</taxon>
        <taxon>Cohnella</taxon>
    </lineage>
</organism>
<evidence type="ECO:0000313" key="1">
    <source>
        <dbReference type="EMBL" id="MFC5405280.1"/>
    </source>
</evidence>
<dbReference type="Proteomes" id="UP001596113">
    <property type="component" value="Unassembled WGS sequence"/>
</dbReference>
<reference evidence="2" key="1">
    <citation type="journal article" date="2019" name="Int. J. Syst. Evol. Microbiol.">
        <title>The Global Catalogue of Microorganisms (GCM) 10K type strain sequencing project: providing services to taxonomists for standard genome sequencing and annotation.</title>
        <authorList>
            <consortium name="The Broad Institute Genomics Platform"/>
            <consortium name="The Broad Institute Genome Sequencing Center for Infectious Disease"/>
            <person name="Wu L."/>
            <person name="Ma J."/>
        </authorList>
    </citation>
    <scope>NUCLEOTIDE SEQUENCE [LARGE SCALE GENOMIC DNA]</scope>
    <source>
        <strain evidence="2">CGMCC 1.18575</strain>
    </source>
</reference>